<dbReference type="Pfam" id="PF01297">
    <property type="entry name" value="ZnuA"/>
    <property type="match status" value="1"/>
</dbReference>
<dbReference type="Proteomes" id="UP001227317">
    <property type="component" value="Unassembled WGS sequence"/>
</dbReference>
<evidence type="ECO:0000256" key="5">
    <source>
        <dbReference type="ARBA" id="ARBA00022723"/>
    </source>
</evidence>
<proteinExistence type="inferred from homology"/>
<keyword evidence="15" id="KW-1185">Reference proteome</keyword>
<dbReference type="CDD" id="cd01019">
    <property type="entry name" value="ZnuA"/>
    <property type="match status" value="1"/>
</dbReference>
<evidence type="ECO:0000256" key="13">
    <source>
        <dbReference type="SAM" id="SignalP"/>
    </source>
</evidence>
<evidence type="ECO:0000256" key="10">
    <source>
        <dbReference type="ARBA" id="ARBA00023065"/>
    </source>
</evidence>
<keyword evidence="5" id="KW-0479">Metal-binding</keyword>
<protein>
    <recommendedName>
        <fullName evidence="3">High-affinity zinc uptake system protein ZnuA</fullName>
    </recommendedName>
</protein>
<evidence type="ECO:0000256" key="12">
    <source>
        <dbReference type="SAM" id="MobiDB-lite"/>
    </source>
</evidence>
<comment type="caution">
    <text evidence="14">The sequence shown here is derived from an EMBL/GenBank/DDBJ whole genome shotgun (WGS) entry which is preliminary data.</text>
</comment>
<evidence type="ECO:0000256" key="2">
    <source>
        <dbReference type="ARBA" id="ARBA00011028"/>
    </source>
</evidence>
<dbReference type="EMBL" id="JAUJFI010000118">
    <property type="protein sequence ID" value="MDQ2105059.1"/>
    <property type="molecule type" value="Genomic_DNA"/>
</dbReference>
<keyword evidence="9" id="KW-0864">Zinc transport</keyword>
<dbReference type="SUPFAM" id="SSF53807">
    <property type="entry name" value="Helical backbone' metal receptor"/>
    <property type="match status" value="1"/>
</dbReference>
<feature type="chain" id="PRO_5046156876" description="High-affinity zinc uptake system protein ZnuA" evidence="13">
    <location>
        <begin position="26"/>
        <end position="317"/>
    </location>
</feature>
<evidence type="ECO:0000256" key="6">
    <source>
        <dbReference type="ARBA" id="ARBA00022729"/>
    </source>
</evidence>
<dbReference type="InterPro" id="IPR006127">
    <property type="entry name" value="ZnuA-like"/>
</dbReference>
<dbReference type="PANTHER" id="PTHR42953:SF3">
    <property type="entry name" value="HIGH-AFFINITY ZINC UPTAKE SYSTEM PROTEIN ZNUA"/>
    <property type="match status" value="1"/>
</dbReference>
<feature type="signal peptide" evidence="13">
    <location>
        <begin position="1"/>
        <end position="25"/>
    </location>
</feature>
<evidence type="ECO:0000256" key="1">
    <source>
        <dbReference type="ARBA" id="ARBA00004418"/>
    </source>
</evidence>
<feature type="region of interest" description="Disordered" evidence="12">
    <location>
        <begin position="125"/>
        <end position="144"/>
    </location>
</feature>
<keyword evidence="10" id="KW-0406">Ion transport</keyword>
<dbReference type="Gene3D" id="3.40.50.1980">
    <property type="entry name" value="Nitrogenase molybdenum iron protein domain"/>
    <property type="match status" value="2"/>
</dbReference>
<evidence type="ECO:0000313" key="14">
    <source>
        <dbReference type="EMBL" id="MDQ2105059.1"/>
    </source>
</evidence>
<dbReference type="RefSeq" id="WP_306709330.1">
    <property type="nucleotide sequence ID" value="NZ_JAUJFI010000118.1"/>
</dbReference>
<evidence type="ECO:0000256" key="3">
    <source>
        <dbReference type="ARBA" id="ARBA00015915"/>
    </source>
</evidence>
<evidence type="ECO:0000256" key="8">
    <source>
        <dbReference type="ARBA" id="ARBA00022833"/>
    </source>
</evidence>
<comment type="similarity">
    <text evidence="2">Belongs to the bacterial solute-binding protein 9 family.</text>
</comment>
<comment type="subcellular location">
    <subcellularLocation>
        <location evidence="1">Periplasm</location>
    </subcellularLocation>
</comment>
<keyword evidence="8" id="KW-0862">Zinc</keyword>
<evidence type="ECO:0000313" key="15">
    <source>
        <dbReference type="Proteomes" id="UP001227317"/>
    </source>
</evidence>
<dbReference type="InterPro" id="IPR050492">
    <property type="entry name" value="Bact_metal-bind_prot9"/>
</dbReference>
<evidence type="ECO:0000256" key="7">
    <source>
        <dbReference type="ARBA" id="ARBA00022764"/>
    </source>
</evidence>
<accession>A0ABU0WLE6</accession>
<dbReference type="PANTHER" id="PTHR42953">
    <property type="entry name" value="HIGH-AFFINITY ZINC UPTAKE SYSTEM PROTEIN ZNUA-RELATED"/>
    <property type="match status" value="1"/>
</dbReference>
<keyword evidence="6 13" id="KW-0732">Signal</keyword>
<reference evidence="14 15" key="1">
    <citation type="submission" date="2023-06" db="EMBL/GenBank/DDBJ databases">
        <title>Azospirillum isscasensis sp.nov, a bacterium isolated from rhizosphere soil of rice.</title>
        <authorList>
            <person name="Wang H."/>
        </authorList>
    </citation>
    <scope>NUCLEOTIDE SEQUENCE [LARGE SCALE GENOMIC DNA]</scope>
    <source>
        <strain evidence="14 15">C340-1</strain>
    </source>
</reference>
<sequence length="317" mass="33096">MRPVMRHLPPSVVAAILLAASPALADAPKVVASIKPVHSLVAAVMEGVAEPALIVRGAASPHTYAMKPSDAKALAAADLVFWVGPELESFLDKPLKANAKKATSVELLEAPGVTLLDAREGGAWEAHDHGHKHDHGHAHGEGHGHEEVNTHVWLDPANARAMVAAIAEALSAKDPANAAAYTVNAGRTARSIDALDAELKAALAPVAGKPFVVFHDAYQYFEAHYGLNGVGAITVNPERRPSAKRLSEIRARITGLGAACVFAEPQFEPALVDTIVDGTRAKKGVLDPEGAELKDGPGLYPALMRGIAASLKDCLGS</sequence>
<evidence type="ECO:0000256" key="4">
    <source>
        <dbReference type="ARBA" id="ARBA00022448"/>
    </source>
</evidence>
<name>A0ABU0WLE6_9PROT</name>
<organism evidence="14 15">
    <name type="scientific">Azospirillum isscasi</name>
    <dbReference type="NCBI Taxonomy" id="3053926"/>
    <lineage>
        <taxon>Bacteria</taxon>
        <taxon>Pseudomonadati</taxon>
        <taxon>Pseudomonadota</taxon>
        <taxon>Alphaproteobacteria</taxon>
        <taxon>Rhodospirillales</taxon>
        <taxon>Azospirillaceae</taxon>
        <taxon>Azospirillum</taxon>
    </lineage>
</organism>
<dbReference type="InterPro" id="IPR035520">
    <property type="entry name" value="ZnuA"/>
</dbReference>
<keyword evidence="4" id="KW-0813">Transport</keyword>
<evidence type="ECO:0000256" key="11">
    <source>
        <dbReference type="ARBA" id="ARBA00023157"/>
    </source>
</evidence>
<keyword evidence="7" id="KW-0574">Periplasm</keyword>
<keyword evidence="11" id="KW-1015">Disulfide bond</keyword>
<dbReference type="NCBIfam" id="NF007091">
    <property type="entry name" value="PRK09545.1"/>
    <property type="match status" value="1"/>
</dbReference>
<gene>
    <name evidence="14" type="primary">znuA</name>
    <name evidence="14" type="ORF">QSG27_20325</name>
</gene>
<evidence type="ECO:0000256" key="9">
    <source>
        <dbReference type="ARBA" id="ARBA00022906"/>
    </source>
</evidence>